<dbReference type="Proteomes" id="UP000186015">
    <property type="component" value="Unassembled WGS sequence"/>
</dbReference>
<dbReference type="PANTHER" id="PTHR35894">
    <property type="entry name" value="GENERAL SECRETION PATHWAY PROTEIN A-RELATED"/>
    <property type="match status" value="1"/>
</dbReference>
<dbReference type="CDD" id="cd00009">
    <property type="entry name" value="AAA"/>
    <property type="match status" value="1"/>
</dbReference>
<dbReference type="Pfam" id="PF13401">
    <property type="entry name" value="AAA_22"/>
    <property type="match status" value="1"/>
</dbReference>
<dbReference type="SUPFAM" id="SSF52540">
    <property type="entry name" value="P-loop containing nucleoside triphosphate hydrolases"/>
    <property type="match status" value="1"/>
</dbReference>
<sequence>MYEMFYEMKHTPFTRSIPTDMLCKTHQNAEILDRLEYTAMHQLFTLLVGEPGTGKTSALRHLKDKLPEDKYMVIYISDSRLKPRSFYYYTLGMFGCKASIHTSISRQELISQTEIMRSIHNRKVVVIIDEAHLLGKEMLEEARFLLNYRMDSENPVSLILSGQTELWDKLKLSAYRAILGRVDIECFLTPMDFSDTKKYIESQLKYSGHTAPIFTEDAMRSIFEFSGGNPRAINRACTQSLIYGSQMKQTCIDSKSVDIVLKNEVTGVKSS</sequence>
<protein>
    <submittedName>
        <fullName evidence="2">Type II secretory pathway, component ExeA (Predicted ATPase)</fullName>
    </submittedName>
</protein>
<dbReference type="InterPro" id="IPR003593">
    <property type="entry name" value="AAA+_ATPase"/>
</dbReference>
<reference evidence="2 3" key="1">
    <citation type="submission" date="2016-10" db="EMBL/GenBank/DDBJ databases">
        <authorList>
            <person name="de Groot N.N."/>
        </authorList>
    </citation>
    <scope>NUCLEOTIDE SEQUENCE [LARGE SCALE GENOMIC DNA]</scope>
    <source>
        <strain evidence="2 3">KH2T6</strain>
    </source>
</reference>
<dbReference type="SMART" id="SM00382">
    <property type="entry name" value="AAA"/>
    <property type="match status" value="1"/>
</dbReference>
<organism evidence="2 3">
    <name type="scientific">Ruminococcus albus</name>
    <dbReference type="NCBI Taxonomy" id="1264"/>
    <lineage>
        <taxon>Bacteria</taxon>
        <taxon>Bacillati</taxon>
        <taxon>Bacillota</taxon>
        <taxon>Clostridia</taxon>
        <taxon>Eubacteriales</taxon>
        <taxon>Oscillospiraceae</taxon>
        <taxon>Ruminococcus</taxon>
    </lineage>
</organism>
<dbReference type="InterPro" id="IPR027417">
    <property type="entry name" value="P-loop_NTPase"/>
</dbReference>
<dbReference type="AlphaFoldDB" id="A0A1H7Q5Z1"/>
<gene>
    <name evidence="2" type="ORF">SAMN05216469_13013</name>
</gene>
<evidence type="ECO:0000259" key="1">
    <source>
        <dbReference type="SMART" id="SM00382"/>
    </source>
</evidence>
<dbReference type="PANTHER" id="PTHR35894:SF1">
    <property type="entry name" value="PHOSPHORIBULOKINASE _ URIDINE KINASE FAMILY"/>
    <property type="match status" value="1"/>
</dbReference>
<dbReference type="OrthoDB" id="9815896at2"/>
<dbReference type="Gene3D" id="3.40.50.300">
    <property type="entry name" value="P-loop containing nucleotide triphosphate hydrolases"/>
    <property type="match status" value="1"/>
</dbReference>
<feature type="domain" description="AAA+ ATPase" evidence="1">
    <location>
        <begin position="41"/>
        <end position="192"/>
    </location>
</feature>
<evidence type="ECO:0000313" key="2">
    <source>
        <dbReference type="EMBL" id="SEL43581.1"/>
    </source>
</evidence>
<name>A0A1H7Q5Z1_RUMAL</name>
<proteinExistence type="predicted"/>
<dbReference type="EMBL" id="FOAT01000030">
    <property type="protein sequence ID" value="SEL43581.1"/>
    <property type="molecule type" value="Genomic_DNA"/>
</dbReference>
<evidence type="ECO:0000313" key="3">
    <source>
        <dbReference type="Proteomes" id="UP000186015"/>
    </source>
</evidence>
<dbReference type="GO" id="GO:0016887">
    <property type="term" value="F:ATP hydrolysis activity"/>
    <property type="evidence" value="ECO:0007669"/>
    <property type="project" value="InterPro"/>
</dbReference>
<dbReference type="InterPro" id="IPR049945">
    <property type="entry name" value="AAA_22"/>
</dbReference>
<dbReference type="InterPro" id="IPR052026">
    <property type="entry name" value="ExeA_AAA_ATPase_DNA-bind"/>
</dbReference>
<accession>A0A1H7Q5Z1</accession>